<dbReference type="Gene3D" id="1.10.10.350">
    <property type="match status" value="1"/>
</dbReference>
<dbReference type="InterPro" id="IPR004527">
    <property type="entry name" value="Glu-tRNA-ligase_bac/mito"/>
</dbReference>
<evidence type="ECO:0000313" key="12">
    <source>
        <dbReference type="EMBL" id="CAK9024943.1"/>
    </source>
</evidence>
<evidence type="ECO:0000256" key="3">
    <source>
        <dbReference type="ARBA" id="ARBA00022598"/>
    </source>
</evidence>
<evidence type="ECO:0000256" key="2">
    <source>
        <dbReference type="ARBA" id="ARBA00012835"/>
    </source>
</evidence>
<keyword evidence="4 9" id="KW-0547">Nucleotide-binding</keyword>
<name>A0ABP0KDS6_9DINO</name>
<dbReference type="Pfam" id="PF00749">
    <property type="entry name" value="tRNA-synt_1c"/>
    <property type="match status" value="1"/>
</dbReference>
<feature type="domain" description="Glutamyl/glutaminyl-tRNA synthetase class Ib catalytic" evidence="10">
    <location>
        <begin position="3"/>
        <end position="281"/>
    </location>
</feature>
<organism evidence="12 13">
    <name type="scientific">Durusdinium trenchii</name>
    <dbReference type="NCBI Taxonomy" id="1381693"/>
    <lineage>
        <taxon>Eukaryota</taxon>
        <taxon>Sar</taxon>
        <taxon>Alveolata</taxon>
        <taxon>Dinophyceae</taxon>
        <taxon>Suessiales</taxon>
        <taxon>Symbiodiniaceae</taxon>
        <taxon>Durusdinium</taxon>
    </lineage>
</organism>
<evidence type="ECO:0000256" key="4">
    <source>
        <dbReference type="ARBA" id="ARBA00022741"/>
    </source>
</evidence>
<dbReference type="GO" id="GO:0016874">
    <property type="term" value="F:ligase activity"/>
    <property type="evidence" value="ECO:0007669"/>
    <property type="project" value="UniProtKB-KW"/>
</dbReference>
<comment type="similarity">
    <text evidence="1">Belongs to the class-I aminoacyl-tRNA synthetase family. Glutamate--tRNA ligase type 1 subfamily.</text>
</comment>
<evidence type="ECO:0000256" key="5">
    <source>
        <dbReference type="ARBA" id="ARBA00022840"/>
    </source>
</evidence>
<dbReference type="PRINTS" id="PR00987">
    <property type="entry name" value="TRNASYNTHGLU"/>
</dbReference>
<dbReference type="SUPFAM" id="SSF52374">
    <property type="entry name" value="Nucleotidylyl transferase"/>
    <property type="match status" value="1"/>
</dbReference>
<dbReference type="CDD" id="cd00808">
    <property type="entry name" value="GluRS_core"/>
    <property type="match status" value="1"/>
</dbReference>
<dbReference type="InterPro" id="IPR000924">
    <property type="entry name" value="Glu/Gln-tRNA-synth"/>
</dbReference>
<keyword evidence="5 9" id="KW-0067">ATP-binding</keyword>
<dbReference type="InterPro" id="IPR045462">
    <property type="entry name" value="aa-tRNA-synth_I_cd-bd"/>
</dbReference>
<dbReference type="EC" id="6.1.1.17" evidence="2"/>
<accession>A0ABP0KDS6</accession>
<dbReference type="Gene3D" id="3.40.50.620">
    <property type="entry name" value="HUPs"/>
    <property type="match status" value="1"/>
</dbReference>
<comment type="caution">
    <text evidence="12">The sequence shown here is derived from an EMBL/GenBank/DDBJ whole genome shotgun (WGS) entry which is preliminary data.</text>
</comment>
<evidence type="ECO:0000313" key="13">
    <source>
        <dbReference type="Proteomes" id="UP001642464"/>
    </source>
</evidence>
<dbReference type="InterPro" id="IPR001412">
    <property type="entry name" value="aa-tRNA-synth_I_CS"/>
</dbReference>
<dbReference type="InterPro" id="IPR014729">
    <property type="entry name" value="Rossmann-like_a/b/a_fold"/>
</dbReference>
<dbReference type="InterPro" id="IPR020058">
    <property type="entry name" value="Glu/Gln-tRNA-synth_Ib_cat-dom"/>
</dbReference>
<keyword evidence="13" id="KW-1185">Reference proteome</keyword>
<evidence type="ECO:0000256" key="7">
    <source>
        <dbReference type="ARBA" id="ARBA00023146"/>
    </source>
</evidence>
<dbReference type="HAMAP" id="MF_00022">
    <property type="entry name" value="Glu_tRNA_synth_type1"/>
    <property type="match status" value="1"/>
</dbReference>
<reference evidence="12 13" key="1">
    <citation type="submission" date="2024-02" db="EMBL/GenBank/DDBJ databases">
        <authorList>
            <person name="Chen Y."/>
            <person name="Shah S."/>
            <person name="Dougan E. K."/>
            <person name="Thang M."/>
            <person name="Chan C."/>
        </authorList>
    </citation>
    <scope>NUCLEOTIDE SEQUENCE [LARGE SCALE GENOMIC DNA]</scope>
</reference>
<dbReference type="Proteomes" id="UP001642464">
    <property type="component" value="Unassembled WGS sequence"/>
</dbReference>
<dbReference type="EMBL" id="CAXAMM010011080">
    <property type="protein sequence ID" value="CAK9024943.1"/>
    <property type="molecule type" value="Genomic_DNA"/>
</dbReference>
<keyword evidence="3 9" id="KW-0436">Ligase</keyword>
<keyword evidence="7 9" id="KW-0030">Aminoacyl-tRNA synthetase</keyword>
<evidence type="ECO:0000256" key="9">
    <source>
        <dbReference type="RuleBase" id="RU363037"/>
    </source>
</evidence>
<dbReference type="Pfam" id="PF19269">
    <property type="entry name" value="Anticodon_2"/>
    <property type="match status" value="1"/>
</dbReference>
<evidence type="ECO:0000259" key="11">
    <source>
        <dbReference type="Pfam" id="PF19269"/>
    </source>
</evidence>
<dbReference type="PANTHER" id="PTHR43311:SF2">
    <property type="entry name" value="GLUTAMATE--TRNA LIGASE, MITOCHONDRIAL-RELATED"/>
    <property type="match status" value="1"/>
</dbReference>
<gene>
    <name evidence="12" type="ORF">SCF082_LOCUS16854</name>
</gene>
<protein>
    <recommendedName>
        <fullName evidence="2">glutamate--tRNA ligase</fullName>
        <ecNumber evidence="2">6.1.1.17</ecNumber>
    </recommendedName>
    <alternativeName>
        <fullName evidence="8">Glutamyl-tRNA synthetase</fullName>
    </alternativeName>
</protein>
<sequence length="502" mass="55119">MAVRVRYAPSPTGSLHLGGLRTALYNYLFAKGADGAFLLRIEDTDQKRLVHGAAEQLERTLARFGMVPDEPVQMQSQRLDLYGRAAEELVRDGHAYPCFCSAERLDAVRQRQARGGSRTAYDRKCRSLAPEEAAARVAHGEAHTVRLKAPLEGATLVRDGIRGVVSFPNNMMDDQVLQKSDGFPTYHLASVVDDHDMDISHVIRGDEWLSSTPKHLTLYEMMGWRTPKFFHLPLLLNKDHSKLSKRNSDASVEALLEASGYEIPAITNFVALLGWSPAHQAHLGHLGGDQDADGQQDLVYPTMDSLVRAFDLSKCSRKGAVVDMDFLHFLNGQHIRRMDRALLARLARQQLAPLDTSAFPDDYVEQAVSLVVERVFHLSDVGETVRHFVTDGADWERDATATTAVLAGHPDPAAVLRAASRALGDLKSWDAATLKTALRGVRTAAQAEAGGAELSVQQVMLLVRWATTGATKGPQLADALALLGRRRVMDRLAQGLQIVSVD</sequence>
<dbReference type="SUPFAM" id="SSF48163">
    <property type="entry name" value="An anticodon-binding domain of class I aminoacyl-tRNA synthetases"/>
    <property type="match status" value="1"/>
</dbReference>
<dbReference type="InterPro" id="IPR033910">
    <property type="entry name" value="GluRS_core"/>
</dbReference>
<dbReference type="PROSITE" id="PS00178">
    <property type="entry name" value="AA_TRNA_LIGASE_I"/>
    <property type="match status" value="1"/>
</dbReference>
<evidence type="ECO:0000256" key="6">
    <source>
        <dbReference type="ARBA" id="ARBA00022917"/>
    </source>
</evidence>
<dbReference type="InterPro" id="IPR049940">
    <property type="entry name" value="GluQ/Sye"/>
</dbReference>
<feature type="domain" description="Aminoacyl-tRNA synthetase class I anticodon-binding" evidence="11">
    <location>
        <begin position="344"/>
        <end position="495"/>
    </location>
</feature>
<dbReference type="InterPro" id="IPR008925">
    <property type="entry name" value="aa_tRNA-synth_I_cd-bd_sf"/>
</dbReference>
<proteinExistence type="inferred from homology"/>
<dbReference type="InterPro" id="IPR020751">
    <property type="entry name" value="aa-tRNA-synth_I_codon-bd_sub2"/>
</dbReference>
<evidence type="ECO:0000259" key="10">
    <source>
        <dbReference type="Pfam" id="PF00749"/>
    </source>
</evidence>
<keyword evidence="6 9" id="KW-0648">Protein biosynthesis</keyword>
<dbReference type="PANTHER" id="PTHR43311">
    <property type="entry name" value="GLUTAMATE--TRNA LIGASE"/>
    <property type="match status" value="1"/>
</dbReference>
<dbReference type="NCBIfam" id="TIGR00464">
    <property type="entry name" value="gltX_bact"/>
    <property type="match status" value="1"/>
</dbReference>
<evidence type="ECO:0000256" key="8">
    <source>
        <dbReference type="ARBA" id="ARBA00030865"/>
    </source>
</evidence>
<evidence type="ECO:0000256" key="1">
    <source>
        <dbReference type="ARBA" id="ARBA00007894"/>
    </source>
</evidence>